<evidence type="ECO:0000256" key="4">
    <source>
        <dbReference type="ARBA" id="ARBA00023136"/>
    </source>
</evidence>
<dbReference type="InterPro" id="IPR023352">
    <property type="entry name" value="MAPEG-like_dom_sf"/>
</dbReference>
<sequence length="129" mass="14288">MTPELTALTLSALLQVCIFVAYSITAQMQVGRKYAASPRDTPRELTGKAGRLQRTMANHFEGLILFGIAATVLTYADKASETTALAAMTYLLARVLYVPAYVWGWTPWRSLIWFIGLLATVFMLIKALL</sequence>
<name>A0A0P1G991_9RHOB</name>
<dbReference type="STRING" id="441103.TRN7648_01746"/>
<dbReference type="Gene3D" id="1.20.120.550">
    <property type="entry name" value="Membrane associated eicosanoid/glutathione metabolism-like domain"/>
    <property type="match status" value="1"/>
</dbReference>
<evidence type="ECO:0000256" key="1">
    <source>
        <dbReference type="ARBA" id="ARBA00004370"/>
    </source>
</evidence>
<reference evidence="6 7" key="1">
    <citation type="submission" date="2015-09" db="EMBL/GenBank/DDBJ databases">
        <authorList>
            <consortium name="Swine Surveillance"/>
        </authorList>
    </citation>
    <scope>NUCLEOTIDE SEQUENCE [LARGE SCALE GENOMIC DNA]</scope>
    <source>
        <strain evidence="6 7">CECT 7648</strain>
    </source>
</reference>
<feature type="transmembrane region" description="Helical" evidence="5">
    <location>
        <begin position="59"/>
        <end position="76"/>
    </location>
</feature>
<evidence type="ECO:0000313" key="7">
    <source>
        <dbReference type="Proteomes" id="UP000054935"/>
    </source>
</evidence>
<dbReference type="SUPFAM" id="SSF161084">
    <property type="entry name" value="MAPEG domain-like"/>
    <property type="match status" value="1"/>
</dbReference>
<dbReference type="Proteomes" id="UP000054935">
    <property type="component" value="Unassembled WGS sequence"/>
</dbReference>
<feature type="transmembrane region" description="Helical" evidence="5">
    <location>
        <begin position="83"/>
        <end position="104"/>
    </location>
</feature>
<dbReference type="PANTHER" id="PTHR35371:SF1">
    <property type="entry name" value="BLR7753 PROTEIN"/>
    <property type="match status" value="1"/>
</dbReference>
<evidence type="ECO:0000256" key="2">
    <source>
        <dbReference type="ARBA" id="ARBA00022692"/>
    </source>
</evidence>
<dbReference type="GO" id="GO:0016020">
    <property type="term" value="C:membrane"/>
    <property type="evidence" value="ECO:0007669"/>
    <property type="project" value="UniProtKB-SubCell"/>
</dbReference>
<keyword evidence="4 5" id="KW-0472">Membrane</keyword>
<dbReference type="InterPro" id="IPR001129">
    <property type="entry name" value="Membr-assoc_MAPEG"/>
</dbReference>
<evidence type="ECO:0000313" key="6">
    <source>
        <dbReference type="EMBL" id="CUH78013.1"/>
    </source>
</evidence>
<dbReference type="Pfam" id="PF01124">
    <property type="entry name" value="MAPEG"/>
    <property type="match status" value="1"/>
</dbReference>
<comment type="subcellular location">
    <subcellularLocation>
        <location evidence="1">Membrane</location>
    </subcellularLocation>
</comment>
<dbReference type="PANTHER" id="PTHR35371">
    <property type="entry name" value="INNER MEMBRANE PROTEIN"/>
    <property type="match status" value="1"/>
</dbReference>
<keyword evidence="7" id="KW-1185">Reference proteome</keyword>
<accession>A0A0P1G991</accession>
<keyword evidence="3 5" id="KW-1133">Transmembrane helix</keyword>
<gene>
    <name evidence="6" type="ORF">TRN7648_01746</name>
</gene>
<organism evidence="6 7">
    <name type="scientific">Tropicibacter naphthalenivorans</name>
    <dbReference type="NCBI Taxonomy" id="441103"/>
    <lineage>
        <taxon>Bacteria</taxon>
        <taxon>Pseudomonadati</taxon>
        <taxon>Pseudomonadota</taxon>
        <taxon>Alphaproteobacteria</taxon>
        <taxon>Rhodobacterales</taxon>
        <taxon>Roseobacteraceae</taxon>
        <taxon>Tropicibacter</taxon>
    </lineage>
</organism>
<proteinExistence type="predicted"/>
<dbReference type="OrthoDB" id="7743618at2"/>
<evidence type="ECO:0000256" key="3">
    <source>
        <dbReference type="ARBA" id="ARBA00022989"/>
    </source>
</evidence>
<dbReference type="AlphaFoldDB" id="A0A0P1G991"/>
<evidence type="ECO:0000256" key="5">
    <source>
        <dbReference type="SAM" id="Phobius"/>
    </source>
</evidence>
<dbReference type="RefSeq" id="WP_058247267.1">
    <property type="nucleotide sequence ID" value="NZ_CYSE01000003.1"/>
</dbReference>
<keyword evidence="2 5" id="KW-0812">Transmembrane</keyword>
<dbReference type="EMBL" id="CYSE01000003">
    <property type="protein sequence ID" value="CUH78013.1"/>
    <property type="molecule type" value="Genomic_DNA"/>
</dbReference>
<feature type="transmembrane region" description="Helical" evidence="5">
    <location>
        <begin position="110"/>
        <end position="128"/>
    </location>
</feature>
<protein>
    <submittedName>
        <fullName evidence="6">MAPEG family protein</fullName>
    </submittedName>
</protein>